<dbReference type="Proteomes" id="UP000070376">
    <property type="component" value="Unassembled WGS sequence"/>
</dbReference>
<accession>A0A133KJI2</accession>
<organism evidence="2 3">
    <name type="scientific">Heyndrickxia coagulans</name>
    <name type="common">Weizmannia coagulans</name>
    <dbReference type="NCBI Taxonomy" id="1398"/>
    <lineage>
        <taxon>Bacteria</taxon>
        <taxon>Bacillati</taxon>
        <taxon>Bacillota</taxon>
        <taxon>Bacilli</taxon>
        <taxon>Bacillales</taxon>
        <taxon>Bacillaceae</taxon>
        <taxon>Heyndrickxia</taxon>
    </lineage>
</organism>
<evidence type="ECO:0000313" key="2">
    <source>
        <dbReference type="EMBL" id="KWZ79630.1"/>
    </source>
</evidence>
<dbReference type="PROSITE" id="PS51257">
    <property type="entry name" value="PROKAR_LIPOPROTEIN"/>
    <property type="match status" value="1"/>
</dbReference>
<keyword evidence="1" id="KW-0812">Transmembrane</keyword>
<keyword evidence="1" id="KW-1133">Transmembrane helix</keyword>
<protein>
    <submittedName>
        <fullName evidence="2">Prepilin-type cleavage/methylation protein</fullName>
    </submittedName>
</protein>
<evidence type="ECO:0000313" key="3">
    <source>
        <dbReference type="Proteomes" id="UP000070376"/>
    </source>
</evidence>
<dbReference type="AlphaFoldDB" id="A0A133KJI2"/>
<keyword evidence="1" id="KW-0472">Membrane</keyword>
<gene>
    <name evidence="2" type="ORF">HMPREF3213_02734</name>
</gene>
<proteinExistence type="predicted"/>
<dbReference type="EMBL" id="LRPN01000116">
    <property type="protein sequence ID" value="KWZ79630.1"/>
    <property type="molecule type" value="Genomic_DNA"/>
</dbReference>
<sequence length="102" mass="11685">MSKNERGFTFPEVIAAFAVFCLMAACLFPPFLHMLGQIKETKQEMEASRFLYEKTEEWIFTGKVVEKEKKAGGATWTFQIKDNGRKACVKHEQNTTCVSLQQ</sequence>
<feature type="transmembrane region" description="Helical" evidence="1">
    <location>
        <begin position="13"/>
        <end position="35"/>
    </location>
</feature>
<evidence type="ECO:0000256" key="1">
    <source>
        <dbReference type="SAM" id="Phobius"/>
    </source>
</evidence>
<dbReference type="RefSeq" id="WP_014098025.1">
    <property type="nucleotide sequence ID" value="NZ_CP017888.1"/>
</dbReference>
<dbReference type="GeneID" id="93259531"/>
<name>A0A133KJI2_HEYCO</name>
<comment type="caution">
    <text evidence="2">The sequence shown here is derived from an EMBL/GenBank/DDBJ whole genome shotgun (WGS) entry which is preliminary data.</text>
</comment>
<reference evidence="3" key="1">
    <citation type="submission" date="2016-01" db="EMBL/GenBank/DDBJ databases">
        <authorList>
            <person name="Mitreva M."/>
            <person name="Pepin K.H."/>
            <person name="Mihindukulasuriya K.A."/>
            <person name="Fulton R."/>
            <person name="Fronick C."/>
            <person name="O'Laughlin M."/>
            <person name="Miner T."/>
            <person name="Herter B."/>
            <person name="Rosa B.A."/>
            <person name="Cordes M."/>
            <person name="Tomlinson C."/>
            <person name="Wollam A."/>
            <person name="Palsikar V.B."/>
            <person name="Mardis E.R."/>
            <person name="Wilson R.K."/>
        </authorList>
    </citation>
    <scope>NUCLEOTIDE SEQUENCE [LARGE SCALE GENOMIC DNA]</scope>
    <source>
        <strain evidence="3">GED7749B</strain>
    </source>
</reference>